<reference evidence="1" key="1">
    <citation type="submission" date="2021-06" db="EMBL/GenBank/DDBJ databases">
        <title>Parelaphostrongylus tenuis whole genome reference sequence.</title>
        <authorList>
            <person name="Garwood T.J."/>
            <person name="Larsen P.A."/>
            <person name="Fountain-Jones N.M."/>
            <person name="Garbe J.R."/>
            <person name="Macchietto M.G."/>
            <person name="Kania S.A."/>
            <person name="Gerhold R.W."/>
            <person name="Richards J.E."/>
            <person name="Wolf T.M."/>
        </authorList>
    </citation>
    <scope>NUCLEOTIDE SEQUENCE</scope>
    <source>
        <strain evidence="1">MNPRO001-30</strain>
        <tissue evidence="1">Meninges</tissue>
    </source>
</reference>
<comment type="caution">
    <text evidence="1">The sequence shown here is derived from an EMBL/GenBank/DDBJ whole genome shotgun (WGS) entry which is preliminary data.</text>
</comment>
<dbReference type="AlphaFoldDB" id="A0AAD5NAG1"/>
<dbReference type="Proteomes" id="UP001196413">
    <property type="component" value="Unassembled WGS sequence"/>
</dbReference>
<name>A0AAD5NAG1_PARTN</name>
<protein>
    <submittedName>
        <fullName evidence="1">Uncharacterized protein</fullName>
    </submittedName>
</protein>
<keyword evidence="2" id="KW-1185">Reference proteome</keyword>
<accession>A0AAD5NAG1</accession>
<evidence type="ECO:0000313" key="1">
    <source>
        <dbReference type="EMBL" id="KAJ1364861.1"/>
    </source>
</evidence>
<evidence type="ECO:0000313" key="2">
    <source>
        <dbReference type="Proteomes" id="UP001196413"/>
    </source>
</evidence>
<gene>
    <name evidence="1" type="ORF">KIN20_025046</name>
</gene>
<proteinExistence type="predicted"/>
<sequence length="196" mass="21864">MSKGVEIKRLITLMRRAKYIEGMFDSDDESTGGLTLIEGTTGTSQDTIELDDTDNADVSTIEYSNTSSDSSVHSQHVVGPVDSFAGSSDQHENYSNDCVTFFIDTMPLASFHLLVFFSSFNSSNCKLELKSPNYALNELRSCYLKDIQCIVEISVYQYILSHNLTYAMTLSGNLQLIIQRPKTFKRALKMANHAVT</sequence>
<organism evidence="1 2">
    <name type="scientific">Parelaphostrongylus tenuis</name>
    <name type="common">Meningeal worm</name>
    <dbReference type="NCBI Taxonomy" id="148309"/>
    <lineage>
        <taxon>Eukaryota</taxon>
        <taxon>Metazoa</taxon>
        <taxon>Ecdysozoa</taxon>
        <taxon>Nematoda</taxon>
        <taxon>Chromadorea</taxon>
        <taxon>Rhabditida</taxon>
        <taxon>Rhabditina</taxon>
        <taxon>Rhabditomorpha</taxon>
        <taxon>Strongyloidea</taxon>
        <taxon>Metastrongylidae</taxon>
        <taxon>Parelaphostrongylus</taxon>
    </lineage>
</organism>
<dbReference type="EMBL" id="JAHQIW010005083">
    <property type="protein sequence ID" value="KAJ1364861.1"/>
    <property type="molecule type" value="Genomic_DNA"/>
</dbReference>